<comment type="similarity">
    <text evidence="1 4 7">Belongs to the tRNA pseudouridine synthase TruA family.</text>
</comment>
<evidence type="ECO:0000256" key="4">
    <source>
        <dbReference type="HAMAP-Rule" id="MF_00171"/>
    </source>
</evidence>
<dbReference type="AlphaFoldDB" id="A0A917DJI9"/>
<dbReference type="InterPro" id="IPR020095">
    <property type="entry name" value="PsdUridine_synth_TruA_C"/>
</dbReference>
<organism evidence="10 11">
    <name type="scientific">Microbacterium faecale</name>
    <dbReference type="NCBI Taxonomy" id="1804630"/>
    <lineage>
        <taxon>Bacteria</taxon>
        <taxon>Bacillati</taxon>
        <taxon>Actinomycetota</taxon>
        <taxon>Actinomycetes</taxon>
        <taxon>Micrococcales</taxon>
        <taxon>Microbacteriaceae</taxon>
        <taxon>Microbacterium</taxon>
    </lineage>
</organism>
<proteinExistence type="inferred from homology"/>
<name>A0A917DJI9_9MICO</name>
<dbReference type="GO" id="GO:0003723">
    <property type="term" value="F:RNA binding"/>
    <property type="evidence" value="ECO:0007669"/>
    <property type="project" value="InterPro"/>
</dbReference>
<dbReference type="CDD" id="cd02570">
    <property type="entry name" value="PseudoU_synth_EcTruA"/>
    <property type="match status" value="1"/>
</dbReference>
<dbReference type="InterPro" id="IPR001406">
    <property type="entry name" value="PsdUridine_synth_TruA"/>
</dbReference>
<feature type="region of interest" description="Disordered" evidence="8">
    <location>
        <begin position="1"/>
        <end position="21"/>
    </location>
</feature>
<feature type="domain" description="Pseudouridine synthase I TruA alpha/beta" evidence="9">
    <location>
        <begin position="187"/>
        <end position="289"/>
    </location>
</feature>
<evidence type="ECO:0000256" key="6">
    <source>
        <dbReference type="PIRSR" id="PIRSR001430-2"/>
    </source>
</evidence>
<evidence type="ECO:0000256" key="3">
    <source>
        <dbReference type="ARBA" id="ARBA00023235"/>
    </source>
</evidence>
<sequence>MTDPSTPVAQKHLPDPQMGAFARPESRRVRLDIAYDGAEFRGWATQPSLRTVQGTLEDALWRILRSDVRLVVAGRTDAGVHATGQVAHVDLDEQQWARATRLSRGGSSDPDPAAPLARKLQGVLGPYADVAVSRTSIAPEGFDARFSAAWRRYTYRIADRTVGYNPLQRRDTTFVRVPLDGEAMNAAASTLVGLHDFAAYCKPREGATTVRTLLEFDWRRGADGVLVANVKADAFCHSMVRALVGACVAVGEGRLDVADVAQLRDERTRTSAFTVLDARGLTLTEVGYPPDDQLAARAEQTRARRDPLDVIDDS</sequence>
<dbReference type="PIRSF" id="PIRSF001430">
    <property type="entry name" value="tRNA_psdUrid_synth"/>
    <property type="match status" value="1"/>
</dbReference>
<evidence type="ECO:0000313" key="11">
    <source>
        <dbReference type="Proteomes" id="UP000633205"/>
    </source>
</evidence>
<dbReference type="PANTHER" id="PTHR11142:SF0">
    <property type="entry name" value="TRNA PSEUDOURIDINE SYNTHASE-LIKE 1"/>
    <property type="match status" value="1"/>
</dbReference>
<protein>
    <recommendedName>
        <fullName evidence="4">tRNA pseudouridine synthase A</fullName>
        <ecNumber evidence="4">5.4.99.12</ecNumber>
    </recommendedName>
    <alternativeName>
        <fullName evidence="4">tRNA pseudouridine(38-40) synthase</fullName>
    </alternativeName>
    <alternativeName>
        <fullName evidence="4">tRNA pseudouridylate synthase I</fullName>
    </alternativeName>
    <alternativeName>
        <fullName evidence="4">tRNA-uridine isomerase I</fullName>
    </alternativeName>
</protein>
<dbReference type="Pfam" id="PF01416">
    <property type="entry name" value="PseudoU_synth_1"/>
    <property type="match status" value="1"/>
</dbReference>
<dbReference type="InterPro" id="IPR020103">
    <property type="entry name" value="PsdUridine_synth_cat_dom_sf"/>
</dbReference>
<dbReference type="GO" id="GO:0031119">
    <property type="term" value="P:tRNA pseudouridine synthesis"/>
    <property type="evidence" value="ECO:0007669"/>
    <property type="project" value="UniProtKB-UniRule"/>
</dbReference>
<dbReference type="Gene3D" id="3.30.70.660">
    <property type="entry name" value="Pseudouridine synthase I, catalytic domain, C-terminal subdomain"/>
    <property type="match status" value="1"/>
</dbReference>
<gene>
    <name evidence="4 10" type="primary">truA</name>
    <name evidence="10" type="ORF">GCM10010915_27780</name>
</gene>
<evidence type="ECO:0000256" key="1">
    <source>
        <dbReference type="ARBA" id="ARBA00009375"/>
    </source>
</evidence>
<accession>A0A917DJI9</accession>
<dbReference type="NCBIfam" id="TIGR00071">
    <property type="entry name" value="hisT_truA"/>
    <property type="match status" value="1"/>
</dbReference>
<reference evidence="10" key="1">
    <citation type="journal article" date="2014" name="Int. J. Syst. Evol. Microbiol.">
        <title>Complete genome sequence of Corynebacterium casei LMG S-19264T (=DSM 44701T), isolated from a smear-ripened cheese.</title>
        <authorList>
            <consortium name="US DOE Joint Genome Institute (JGI-PGF)"/>
            <person name="Walter F."/>
            <person name="Albersmeier A."/>
            <person name="Kalinowski J."/>
            <person name="Ruckert C."/>
        </authorList>
    </citation>
    <scope>NUCLEOTIDE SEQUENCE</scope>
    <source>
        <strain evidence="10">CGMCC 1.15152</strain>
    </source>
</reference>
<comment type="caution">
    <text evidence="10">The sequence shown here is derived from an EMBL/GenBank/DDBJ whole genome shotgun (WGS) entry which is preliminary data.</text>
</comment>
<evidence type="ECO:0000313" key="10">
    <source>
        <dbReference type="EMBL" id="GGD44961.1"/>
    </source>
</evidence>
<comment type="function">
    <text evidence="4">Formation of pseudouridine at positions 38, 39 and 40 in the anticodon stem and loop of transfer RNAs.</text>
</comment>
<keyword evidence="11" id="KW-1185">Reference proteome</keyword>
<dbReference type="EC" id="5.4.99.12" evidence="4"/>
<dbReference type="InterPro" id="IPR020097">
    <property type="entry name" value="PsdUridine_synth_TruA_a/b_dom"/>
</dbReference>
<evidence type="ECO:0000256" key="2">
    <source>
        <dbReference type="ARBA" id="ARBA00022694"/>
    </source>
</evidence>
<dbReference type="Gene3D" id="3.30.70.580">
    <property type="entry name" value="Pseudouridine synthase I, catalytic domain, N-terminal subdomain"/>
    <property type="match status" value="1"/>
</dbReference>
<feature type="active site" description="Nucleophile" evidence="4 5">
    <location>
        <position position="77"/>
    </location>
</feature>
<dbReference type="HAMAP" id="MF_00171">
    <property type="entry name" value="TruA"/>
    <property type="match status" value="1"/>
</dbReference>
<dbReference type="SUPFAM" id="SSF55120">
    <property type="entry name" value="Pseudouridine synthase"/>
    <property type="match status" value="1"/>
</dbReference>
<evidence type="ECO:0000256" key="7">
    <source>
        <dbReference type="RuleBase" id="RU003792"/>
    </source>
</evidence>
<comment type="subunit">
    <text evidence="4">Homodimer.</text>
</comment>
<dbReference type="PANTHER" id="PTHR11142">
    <property type="entry name" value="PSEUDOURIDYLATE SYNTHASE"/>
    <property type="match status" value="1"/>
</dbReference>
<evidence type="ECO:0000256" key="5">
    <source>
        <dbReference type="PIRSR" id="PIRSR001430-1"/>
    </source>
</evidence>
<dbReference type="InterPro" id="IPR020094">
    <property type="entry name" value="TruA/RsuA/RluB/E/F_N"/>
</dbReference>
<comment type="catalytic activity">
    <reaction evidence="4 7">
        <text>uridine(38/39/40) in tRNA = pseudouridine(38/39/40) in tRNA</text>
        <dbReference type="Rhea" id="RHEA:22376"/>
        <dbReference type="Rhea" id="RHEA-COMP:10085"/>
        <dbReference type="Rhea" id="RHEA-COMP:10087"/>
        <dbReference type="ChEBI" id="CHEBI:65314"/>
        <dbReference type="ChEBI" id="CHEBI:65315"/>
        <dbReference type="EC" id="5.4.99.12"/>
    </reaction>
</comment>
<evidence type="ECO:0000256" key="8">
    <source>
        <dbReference type="SAM" id="MobiDB-lite"/>
    </source>
</evidence>
<dbReference type="EMBL" id="BMHO01000002">
    <property type="protein sequence ID" value="GGD44961.1"/>
    <property type="molecule type" value="Genomic_DNA"/>
</dbReference>
<comment type="caution">
    <text evidence="4">Lacks conserved residue(s) required for the propagation of feature annotation.</text>
</comment>
<feature type="binding site" evidence="4 6">
    <location>
        <position position="153"/>
    </location>
    <ligand>
        <name>substrate</name>
    </ligand>
</feature>
<reference evidence="10" key="2">
    <citation type="submission" date="2020-09" db="EMBL/GenBank/DDBJ databases">
        <authorList>
            <person name="Sun Q."/>
            <person name="Zhou Y."/>
        </authorList>
    </citation>
    <scope>NUCLEOTIDE SEQUENCE</scope>
    <source>
        <strain evidence="10">CGMCC 1.15152</strain>
    </source>
</reference>
<dbReference type="GO" id="GO:0160147">
    <property type="term" value="F:tRNA pseudouridine(38-40) synthase activity"/>
    <property type="evidence" value="ECO:0007669"/>
    <property type="project" value="UniProtKB-EC"/>
</dbReference>
<dbReference type="Proteomes" id="UP000633205">
    <property type="component" value="Unassembled WGS sequence"/>
</dbReference>
<keyword evidence="3 4" id="KW-0413">Isomerase</keyword>
<keyword evidence="2 4" id="KW-0819">tRNA processing</keyword>
<evidence type="ECO:0000259" key="9">
    <source>
        <dbReference type="Pfam" id="PF01416"/>
    </source>
</evidence>